<dbReference type="NCBIfam" id="TIGR00765">
    <property type="entry name" value="yihY_not_rbn"/>
    <property type="match status" value="1"/>
</dbReference>
<proteinExistence type="inferred from homology"/>
<evidence type="ECO:0000256" key="3">
    <source>
        <dbReference type="ARBA" id="ARBA00022519"/>
    </source>
</evidence>
<evidence type="ECO:0000313" key="9">
    <source>
        <dbReference type="Proteomes" id="UP001156682"/>
    </source>
</evidence>
<evidence type="ECO:0000256" key="1">
    <source>
        <dbReference type="ARBA" id="ARBA00004651"/>
    </source>
</evidence>
<dbReference type="EMBL" id="BSOR01000017">
    <property type="protein sequence ID" value="GLR63769.1"/>
    <property type="molecule type" value="Genomic_DNA"/>
</dbReference>
<comment type="similarity">
    <text evidence="7">Belongs to the UPF0761 family.</text>
</comment>
<dbReference type="RefSeq" id="WP_051610402.1">
    <property type="nucleotide sequence ID" value="NZ_BSOR01000017.1"/>
</dbReference>
<reference evidence="9" key="1">
    <citation type="journal article" date="2019" name="Int. J. Syst. Evol. Microbiol.">
        <title>The Global Catalogue of Microorganisms (GCM) 10K type strain sequencing project: providing services to taxonomists for standard genome sequencing and annotation.</title>
        <authorList>
            <consortium name="The Broad Institute Genomics Platform"/>
            <consortium name="The Broad Institute Genome Sequencing Center for Infectious Disease"/>
            <person name="Wu L."/>
            <person name="Ma J."/>
        </authorList>
    </citation>
    <scope>NUCLEOTIDE SEQUENCE [LARGE SCALE GENOMIC DNA]</scope>
    <source>
        <strain evidence="9">NBRC 100033</strain>
    </source>
</reference>
<comment type="subcellular location">
    <subcellularLocation>
        <location evidence="1 7">Cell membrane</location>
        <topology evidence="1 7">Multi-pass membrane protein</topology>
    </subcellularLocation>
</comment>
<evidence type="ECO:0000256" key="4">
    <source>
        <dbReference type="ARBA" id="ARBA00022692"/>
    </source>
</evidence>
<name>A0ABQ5ZUU1_9GAMM</name>
<dbReference type="InterPro" id="IPR017039">
    <property type="entry name" value="Virul_fac_BrkB"/>
</dbReference>
<sequence length="422" mass="47662">MQRLQSLLTQALNIKAINYAWRVFQRFLKDDGPRNAAALTYTSLFAVVPMLMVVYSMLAALPIFQGVGDELQAMLFNNLVPATGEVIQDYMQGFTKQARQMTLVGAAVLVATAGMMIVSIEKAFNRIWRVEKPRRGLQAFLIYWSVLSLGPMLLGVGVMLSSYLTSLPLLDKLNGYTGGGVASLWKFLPLLFSVLAFTLLYWAMPNCKVRFLDAAIGGLAMALLFETAKKLFTWFVSSFPSYEFIYGAFAAFPLFLMWVYLSWMMILLCAEWVAIRGLPEENYSTDKLEPSLQMLLVLKELWQAFAKGEGVSENRLRTMAASHNAEAWQTHIEWMQDNKWVVYNAEQEVWLPARDYSQISFADWLQSLPWRLPPVADWPASLNSLQAVQGILADLQKEEAERFSAPLAELISSSHLKKDNSL</sequence>
<feature type="transmembrane region" description="Helical" evidence="7">
    <location>
        <begin position="36"/>
        <end position="64"/>
    </location>
</feature>
<keyword evidence="2 7" id="KW-1003">Cell membrane</keyword>
<keyword evidence="9" id="KW-1185">Reference proteome</keyword>
<protein>
    <recommendedName>
        <fullName evidence="7">UPF0761 membrane protein GCM10007878_12040</fullName>
    </recommendedName>
</protein>
<keyword evidence="3" id="KW-0997">Cell inner membrane</keyword>
<keyword evidence="5 7" id="KW-1133">Transmembrane helix</keyword>
<evidence type="ECO:0000313" key="8">
    <source>
        <dbReference type="EMBL" id="GLR63769.1"/>
    </source>
</evidence>
<gene>
    <name evidence="8" type="ORF">GCM10007878_12040</name>
</gene>
<feature type="transmembrane region" description="Helical" evidence="7">
    <location>
        <begin position="101"/>
        <end position="120"/>
    </location>
</feature>
<evidence type="ECO:0000256" key="5">
    <source>
        <dbReference type="ARBA" id="ARBA00022989"/>
    </source>
</evidence>
<feature type="transmembrane region" description="Helical" evidence="7">
    <location>
        <begin position="211"/>
        <end position="232"/>
    </location>
</feature>
<evidence type="ECO:0000256" key="6">
    <source>
        <dbReference type="ARBA" id="ARBA00023136"/>
    </source>
</evidence>
<feature type="transmembrane region" description="Helical" evidence="7">
    <location>
        <begin position="184"/>
        <end position="204"/>
    </location>
</feature>
<dbReference type="Proteomes" id="UP001156682">
    <property type="component" value="Unassembled WGS sequence"/>
</dbReference>
<evidence type="ECO:0000256" key="2">
    <source>
        <dbReference type="ARBA" id="ARBA00022475"/>
    </source>
</evidence>
<keyword evidence="6 7" id="KW-0472">Membrane</keyword>
<feature type="transmembrane region" description="Helical" evidence="7">
    <location>
        <begin position="244"/>
        <end position="268"/>
    </location>
</feature>
<dbReference type="InterPro" id="IPR023679">
    <property type="entry name" value="UPF0761_bac"/>
</dbReference>
<dbReference type="PANTHER" id="PTHR30213">
    <property type="entry name" value="INNER MEMBRANE PROTEIN YHJD"/>
    <property type="match status" value="1"/>
</dbReference>
<organism evidence="8 9">
    <name type="scientific">Marinospirillum insulare</name>
    <dbReference type="NCBI Taxonomy" id="217169"/>
    <lineage>
        <taxon>Bacteria</taxon>
        <taxon>Pseudomonadati</taxon>
        <taxon>Pseudomonadota</taxon>
        <taxon>Gammaproteobacteria</taxon>
        <taxon>Oceanospirillales</taxon>
        <taxon>Oceanospirillaceae</taxon>
        <taxon>Marinospirillum</taxon>
    </lineage>
</organism>
<accession>A0ABQ5ZUU1</accession>
<dbReference type="PANTHER" id="PTHR30213:SF0">
    <property type="entry name" value="UPF0761 MEMBRANE PROTEIN YIHY"/>
    <property type="match status" value="1"/>
</dbReference>
<feature type="transmembrane region" description="Helical" evidence="7">
    <location>
        <begin position="141"/>
        <end position="164"/>
    </location>
</feature>
<keyword evidence="4 7" id="KW-0812">Transmembrane</keyword>
<evidence type="ECO:0000256" key="7">
    <source>
        <dbReference type="HAMAP-Rule" id="MF_00672"/>
    </source>
</evidence>
<dbReference type="HAMAP" id="MF_00672">
    <property type="entry name" value="UPF0761"/>
    <property type="match status" value="1"/>
</dbReference>
<comment type="caution">
    <text evidence="8">The sequence shown here is derived from an EMBL/GenBank/DDBJ whole genome shotgun (WGS) entry which is preliminary data.</text>
</comment>
<dbReference type="Pfam" id="PF03631">
    <property type="entry name" value="Virul_fac_BrkB"/>
    <property type="match status" value="1"/>
</dbReference>